<dbReference type="Pfam" id="PF00583">
    <property type="entry name" value="Acetyltransf_1"/>
    <property type="match status" value="1"/>
</dbReference>
<keyword evidence="2" id="KW-0012">Acyltransferase</keyword>
<dbReference type="InterPro" id="IPR050680">
    <property type="entry name" value="YpeA/RimI_acetyltransf"/>
</dbReference>
<dbReference type="PANTHER" id="PTHR43420">
    <property type="entry name" value="ACETYLTRANSFERASE"/>
    <property type="match status" value="1"/>
</dbReference>
<gene>
    <name evidence="4" type="ORF">KO481_30235</name>
</gene>
<dbReference type="InterPro" id="IPR016181">
    <property type="entry name" value="Acyl_CoA_acyltransferase"/>
</dbReference>
<dbReference type="CDD" id="cd04301">
    <property type="entry name" value="NAT_SF"/>
    <property type="match status" value="1"/>
</dbReference>
<dbReference type="PROSITE" id="PS51186">
    <property type="entry name" value="GNAT"/>
    <property type="match status" value="1"/>
</dbReference>
<protein>
    <submittedName>
        <fullName evidence="4">GNAT family N-acetyltransferase</fullName>
    </submittedName>
</protein>
<proteinExistence type="predicted"/>
<keyword evidence="1" id="KW-0808">Transferase</keyword>
<dbReference type="Gene3D" id="3.40.630.30">
    <property type="match status" value="1"/>
</dbReference>
<evidence type="ECO:0000313" key="4">
    <source>
        <dbReference type="EMBL" id="MBU3065791.1"/>
    </source>
</evidence>
<accession>A0ABS6B7R4</accession>
<dbReference type="PANTHER" id="PTHR43420:SF12">
    <property type="entry name" value="N-ACETYLTRANSFERASE DOMAIN-CONTAINING PROTEIN"/>
    <property type="match status" value="1"/>
</dbReference>
<evidence type="ECO:0000256" key="2">
    <source>
        <dbReference type="ARBA" id="ARBA00023315"/>
    </source>
</evidence>
<evidence type="ECO:0000313" key="5">
    <source>
        <dbReference type="Proteomes" id="UP000733379"/>
    </source>
</evidence>
<name>A0ABS6B7R4_9NOCA</name>
<dbReference type="EMBL" id="JAHKNI010000012">
    <property type="protein sequence ID" value="MBU3065791.1"/>
    <property type="molecule type" value="Genomic_DNA"/>
</dbReference>
<evidence type="ECO:0000259" key="3">
    <source>
        <dbReference type="PROSITE" id="PS51186"/>
    </source>
</evidence>
<dbReference type="Proteomes" id="UP000733379">
    <property type="component" value="Unassembled WGS sequence"/>
</dbReference>
<organism evidence="4 5">
    <name type="scientific">Nocardia albiluteola</name>
    <dbReference type="NCBI Taxonomy" id="2842303"/>
    <lineage>
        <taxon>Bacteria</taxon>
        <taxon>Bacillati</taxon>
        <taxon>Actinomycetota</taxon>
        <taxon>Actinomycetes</taxon>
        <taxon>Mycobacteriales</taxon>
        <taxon>Nocardiaceae</taxon>
        <taxon>Nocardia</taxon>
    </lineage>
</organism>
<dbReference type="RefSeq" id="WP_215921810.1">
    <property type="nucleotide sequence ID" value="NZ_JAHKNI010000012.1"/>
</dbReference>
<comment type="caution">
    <text evidence="4">The sequence shown here is derived from an EMBL/GenBank/DDBJ whole genome shotgun (WGS) entry which is preliminary data.</text>
</comment>
<sequence length="168" mass="18671">MENARVPRPVYRRARFADLDDIAALEAEVFNEPYLFLMLRQLFDLHGSEWLVAEMDNAVIGYALTLEKGGRALLFTFAVAKHLQGRGYGRALLERALESCAEIGADVMYLTVRPDNHPASNLFKQAGFVFTEHDDQYFGPGEPRDLFEYKLQGGAGLSAVRSGDSAAP</sequence>
<keyword evidence="5" id="KW-1185">Reference proteome</keyword>
<feature type="domain" description="N-acetyltransferase" evidence="3">
    <location>
        <begin position="9"/>
        <end position="153"/>
    </location>
</feature>
<reference evidence="4 5" key="1">
    <citation type="submission" date="2021-06" db="EMBL/GenBank/DDBJ databases">
        <title>Actinomycetes sequencing.</title>
        <authorList>
            <person name="Shan Q."/>
        </authorList>
    </citation>
    <scope>NUCLEOTIDE SEQUENCE [LARGE SCALE GENOMIC DNA]</scope>
    <source>
        <strain evidence="4 5">NEAU-G5</strain>
    </source>
</reference>
<dbReference type="SUPFAM" id="SSF55729">
    <property type="entry name" value="Acyl-CoA N-acyltransferases (Nat)"/>
    <property type="match status" value="1"/>
</dbReference>
<dbReference type="InterPro" id="IPR000182">
    <property type="entry name" value="GNAT_dom"/>
</dbReference>
<evidence type="ECO:0000256" key="1">
    <source>
        <dbReference type="ARBA" id="ARBA00022679"/>
    </source>
</evidence>